<keyword evidence="3" id="KW-1185">Reference proteome</keyword>
<dbReference type="RefSeq" id="XP_003424252.1">
    <property type="nucleotide sequence ID" value="XM_003424204.4"/>
</dbReference>
<sequence>MAHLQQSSSGTNETTVQDILNLLDKGETKIKMSVSKDVILFLGITGTGKTTASLFIAGYDDYIIAEKNPNGKGYTVTDTLGKIGNSTVDSQTIFPDLLSDSNTDGAIYDCPGYTDSRGPLYDISASYFTKKIIDHAERVKLVFTISYAAVDSENKDKKSFPELLNYGAAMMTNIAKFNQSIGLIVTKVKNEYDVEEVNGELIATLIPDETVIKDIGNYIAGVKNDLNTSVTSKKAEKIQFINALLTKANGNYTNIGILRQPNQAGKYRNITLLQDLKPSLLKLVNNNIVFKTHKKSDFSHTISDNSKIYLRDLIEKINEDIVSNIAKICKEIEKYCNNRIEPFNDFQDLHNKFRMGYNLFSSTKTAAISFEEPRQMVEQITKNIISLNITISNENFQNIINHGEYLQFIKTINNELTVVKPVEWAEGLTNLVTYLDDSQRWYNFLINFYDILSKYHVQQHYQQHFDTVDKLENQIKLNEKNPSVISKELKIFLDKVSKADSEKEYDNIKNIRQLSAVKLKFLNILLNLTLKYNVDSSCDSDNNLIIKGQYVRLNETNSASCKKPKSIRIFALDKVFIDTDLNKTGDQVQLSIIAPKLEIIGSPSIILNGSPGASLIDEQAKNASQPGAKGENGNPGKPGGPTGHFISISQNVANSEHLKLSIVGGKGGTGQKGGNGKEGQNGTIPPVPKDGDDPWWDEREFEVKDDIKMNMINSGDIPKFNSHFVEWKARWWVRGKDCTDGGNGGDGGIGGKGGNSFDPIVVNLIESPKFEITVAKGEIGTAGSGGKGAAGGKQRGQLLTLDGYSLKAVSSWQSPTPSYKYTVVSREDLKECSAGHEGLTGKNDAKIKKSEEVSFISLPSAVINDYKNYVRDNLSNNMMESFLRKFLDGLEHHESLKKLYDIHGLVNELQGLENQFYRLRNKLSLLPFYRSLLYRIDQYADELHAEKRLTDDNKKVLGFLHTSVLSRIYSINNSAGNKLVLDLDAFLKERIREIKKLKELESVASVNDERKRYQNSLLEKINEAQNFVEEQITPELNNVLHGVDHQIELLVEETIALQNETQTAKDKIDKKREQLKNAGGLKVLVAVLKTASQFLSFLGPVAGAAGSVIGGGIMVSEALYFKDSGGGSANPVDLPNAVKNSISKITEQLKDEQSLFKAQLDDTQHKLKDFSENKPSAVMSDVQKKIFEVKQQLEKEMNVKNSIDVEAVDKLYKMRKDVQDFLQKKREMLENQKTRGNNKNNDEDEGNGEGEKKKKEDEINLVKVIENTFGIIKIPLDYYNKIKNDEAKIDELGRAMRKLDENLYQLRVYEQLIYQIIAPTCRNLEDKINEMGSNLQGQSHAALDISKWRIQGSLRDMKLQMKQMTQGFRVQENLVRCIEKLEEGMTIMIKMYDRIEDYHDKAELADYIANIYSNSAGQIKIENDELRREVDSLKWIIQSNLVLEKYEVSMNSFKQRIFPFGDYFFAEFELPSNLVSNDTNSLVVASGEKISLLRSKLEESKITMTEYDQYIHSRVPFNSNLAISKPFFVWSHDEYKNAIKRLLLGEKIILKSDIIRGSKQNAIKFNVVGINFKLENETMQSELNEQLKYLKVEMMHMGTSYYRCHNKFYTIVSDNQTLMYTFMKNENGVPQDSSDSYKKLEKYEPFLSPYTLWSIQLRKYDLSKNNIFASLANYTNEKIDLELEGVGQYVDSDFTTLCNDNLNKYYAVDDTISLIDNINLQNKHPLQEIPTDSLFSTRSNSHRSKRKRRNLNEQQFSTNKDSFSTSGACSNIKSSFINNIINLVGTGLMTYGYFNPINKISHWFTKEEKIIEEEDFMTLDDSASVAAKWTNIPSTGSELPTFTNPFINDDSSAVNSLPNYFSLCNNENLLLLDLIVRQKNGMKYKQNHFAVDKQRDSEYSNILAYNAHRPRFN</sequence>
<feature type="compositionally biased region" description="Basic residues" evidence="1">
    <location>
        <begin position="1740"/>
        <end position="1749"/>
    </location>
</feature>
<feature type="compositionally biased region" description="Polar residues" evidence="1">
    <location>
        <begin position="1752"/>
        <end position="1767"/>
    </location>
</feature>
<evidence type="ECO:0000313" key="2">
    <source>
        <dbReference type="EnsemblMetazoa" id="XP_003424252"/>
    </source>
</evidence>
<feature type="compositionally biased region" description="Gly residues" evidence="1">
    <location>
        <begin position="664"/>
        <end position="679"/>
    </location>
</feature>
<dbReference type="EnsemblMetazoa" id="XM_003424204">
    <property type="protein sequence ID" value="XP_003424252"/>
    <property type="gene ID" value="LOC100680511"/>
</dbReference>
<accession>A0A7M7GDC4</accession>
<feature type="compositionally biased region" description="Low complexity" evidence="1">
    <location>
        <begin position="626"/>
        <end position="635"/>
    </location>
</feature>
<evidence type="ECO:0000256" key="1">
    <source>
        <dbReference type="SAM" id="MobiDB-lite"/>
    </source>
</evidence>
<organism evidence="2 3">
    <name type="scientific">Nasonia vitripennis</name>
    <name type="common">Parasitic wasp</name>
    <dbReference type="NCBI Taxonomy" id="7425"/>
    <lineage>
        <taxon>Eukaryota</taxon>
        <taxon>Metazoa</taxon>
        <taxon>Ecdysozoa</taxon>
        <taxon>Arthropoda</taxon>
        <taxon>Hexapoda</taxon>
        <taxon>Insecta</taxon>
        <taxon>Pterygota</taxon>
        <taxon>Neoptera</taxon>
        <taxon>Endopterygota</taxon>
        <taxon>Hymenoptera</taxon>
        <taxon>Apocrita</taxon>
        <taxon>Proctotrupomorpha</taxon>
        <taxon>Chalcidoidea</taxon>
        <taxon>Pteromalidae</taxon>
        <taxon>Pteromalinae</taxon>
        <taxon>Nasonia</taxon>
    </lineage>
</organism>
<dbReference type="GeneID" id="100680511"/>
<protein>
    <recommendedName>
        <fullName evidence="4">G domain-containing protein</fullName>
    </recommendedName>
</protein>
<name>A0A7M7GDC4_NASVI</name>
<dbReference type="OrthoDB" id="2386367at2759"/>
<dbReference type="InParanoid" id="A0A7M7GDC4"/>
<feature type="region of interest" description="Disordered" evidence="1">
    <location>
        <begin position="663"/>
        <end position="696"/>
    </location>
</feature>
<reference evidence="2" key="1">
    <citation type="submission" date="2021-01" db="UniProtKB">
        <authorList>
            <consortium name="EnsemblMetazoa"/>
        </authorList>
    </citation>
    <scope>IDENTIFICATION</scope>
</reference>
<evidence type="ECO:0000313" key="3">
    <source>
        <dbReference type="Proteomes" id="UP000002358"/>
    </source>
</evidence>
<dbReference type="KEGG" id="nvi:100680511"/>
<feature type="region of interest" description="Disordered" evidence="1">
    <location>
        <begin position="1228"/>
        <end position="1254"/>
    </location>
</feature>
<feature type="region of interest" description="Disordered" evidence="1">
    <location>
        <begin position="618"/>
        <end position="645"/>
    </location>
</feature>
<evidence type="ECO:0008006" key="4">
    <source>
        <dbReference type="Google" id="ProtNLM"/>
    </source>
</evidence>
<dbReference type="Proteomes" id="UP000002358">
    <property type="component" value="Chromosome 3"/>
</dbReference>
<proteinExistence type="predicted"/>
<feature type="region of interest" description="Disordered" evidence="1">
    <location>
        <begin position="1731"/>
        <end position="1767"/>
    </location>
</feature>